<evidence type="ECO:0000313" key="9">
    <source>
        <dbReference type="Proteomes" id="UP001320544"/>
    </source>
</evidence>
<feature type="transmembrane region" description="Helical" evidence="7">
    <location>
        <begin position="209"/>
        <end position="229"/>
    </location>
</feature>
<keyword evidence="3" id="KW-1003">Cell membrane</keyword>
<dbReference type="Pfam" id="PF03916">
    <property type="entry name" value="NrfD"/>
    <property type="match status" value="1"/>
</dbReference>
<dbReference type="PANTHER" id="PTHR34856:SF2">
    <property type="entry name" value="PROTEIN NRFD"/>
    <property type="match status" value="1"/>
</dbReference>
<accession>A0ABN6MBQ9</accession>
<evidence type="ECO:0000256" key="5">
    <source>
        <dbReference type="ARBA" id="ARBA00022989"/>
    </source>
</evidence>
<gene>
    <name evidence="8" type="ORF">CE91St30_07540</name>
</gene>
<feature type="transmembrane region" description="Helical" evidence="7">
    <location>
        <begin position="84"/>
        <end position="108"/>
    </location>
</feature>
<keyword evidence="6 7" id="KW-0472">Membrane</keyword>
<feature type="transmembrane region" description="Helical" evidence="7">
    <location>
        <begin position="129"/>
        <end position="152"/>
    </location>
</feature>
<dbReference type="PANTHER" id="PTHR34856">
    <property type="entry name" value="PROTEIN NRFD"/>
    <property type="match status" value="1"/>
</dbReference>
<feature type="transmembrane region" description="Helical" evidence="7">
    <location>
        <begin position="257"/>
        <end position="280"/>
    </location>
</feature>
<feature type="transmembrane region" description="Helical" evidence="7">
    <location>
        <begin position="12"/>
        <end position="35"/>
    </location>
</feature>
<feature type="transmembrane region" description="Helical" evidence="7">
    <location>
        <begin position="164"/>
        <end position="189"/>
    </location>
</feature>
<keyword evidence="5 7" id="KW-1133">Transmembrane helix</keyword>
<dbReference type="Gene3D" id="1.20.1630.10">
    <property type="entry name" value="Formate dehydrogenase/DMSO reductase domain"/>
    <property type="match status" value="1"/>
</dbReference>
<comment type="subcellular location">
    <subcellularLocation>
        <location evidence="1">Cell membrane</location>
        <topology evidence="1">Multi-pass membrane protein</topology>
    </subcellularLocation>
</comment>
<organism evidence="8 9">
    <name type="scientific">Raoultibacter timonensis</name>
    <dbReference type="NCBI Taxonomy" id="1907662"/>
    <lineage>
        <taxon>Bacteria</taxon>
        <taxon>Bacillati</taxon>
        <taxon>Actinomycetota</taxon>
        <taxon>Coriobacteriia</taxon>
        <taxon>Eggerthellales</taxon>
        <taxon>Eggerthellaceae</taxon>
        <taxon>Raoultibacter</taxon>
    </lineage>
</organism>
<name>A0ABN6MBQ9_9ACTN</name>
<feature type="transmembrane region" description="Helical" evidence="7">
    <location>
        <begin position="287"/>
        <end position="307"/>
    </location>
</feature>
<evidence type="ECO:0000256" key="6">
    <source>
        <dbReference type="ARBA" id="ARBA00023136"/>
    </source>
</evidence>
<sequence length="326" mass="34359">MAELQSVWGWQPALYLFLGGMGAGAFITAAVLYFFDKKNNEKTICFATWAATISLIVGLLLLLSELTNPLRGMLLWQSFSNGSSWMTFGAWAVFAAVIVFGLMALLSTRKLVVAATKKWKKFSKVRSQARNVLAALGIVLGVVVAVYTGVLLMSAPGVPLWNTLLLPCLFAVSALDTGVALVEIIAVTVERKQVGPRKASKAHRLLKRFVVVLVLVELVVLFVFLNTMLSGSSDNAAVAATGALSADLLMWGTLAPFFWGLVVACGLVLPLVAAIVGLAARSKSSDSLAVVGASGALLGGCALRFLVLMAGLHADVVANAVATLIH</sequence>
<evidence type="ECO:0000256" key="4">
    <source>
        <dbReference type="ARBA" id="ARBA00022692"/>
    </source>
</evidence>
<proteinExistence type="inferred from homology"/>
<evidence type="ECO:0000256" key="3">
    <source>
        <dbReference type="ARBA" id="ARBA00022475"/>
    </source>
</evidence>
<dbReference type="RefSeq" id="WP_244411802.1">
    <property type="nucleotide sequence ID" value="NZ_AP025564.1"/>
</dbReference>
<feature type="transmembrane region" description="Helical" evidence="7">
    <location>
        <begin position="44"/>
        <end position="64"/>
    </location>
</feature>
<dbReference type="EMBL" id="AP025564">
    <property type="protein sequence ID" value="BDE95421.1"/>
    <property type="molecule type" value="Genomic_DNA"/>
</dbReference>
<reference evidence="8 9" key="1">
    <citation type="submission" date="2022-01" db="EMBL/GenBank/DDBJ databases">
        <title>Novel bile acid biosynthetic pathways are enriched in the microbiome of centenarians.</title>
        <authorList>
            <person name="Sato Y."/>
            <person name="Atarashi K."/>
            <person name="Plichta R.D."/>
            <person name="Arai Y."/>
            <person name="Sasajima S."/>
            <person name="Kearney M.S."/>
            <person name="Suda W."/>
            <person name="Takeshita K."/>
            <person name="Sasaki T."/>
            <person name="Okamoto S."/>
            <person name="Skelly N.A."/>
            <person name="Okamura Y."/>
            <person name="Vlamakis H."/>
            <person name="Li Y."/>
            <person name="Tanoue T."/>
            <person name="Takei H."/>
            <person name="Nittono H."/>
            <person name="Narushima S."/>
            <person name="Irie J."/>
            <person name="Itoh H."/>
            <person name="Moriya K."/>
            <person name="Sugiura Y."/>
            <person name="Suematsu M."/>
            <person name="Moritoki N."/>
            <person name="Shibata S."/>
            <person name="Littman R.D."/>
            <person name="Fischbach A.M."/>
            <person name="Uwamino Y."/>
            <person name="Inoue T."/>
            <person name="Honda A."/>
            <person name="Hattori M."/>
            <person name="Murai T."/>
            <person name="Xavier J.R."/>
            <person name="Hirose N."/>
            <person name="Honda K."/>
        </authorList>
    </citation>
    <scope>NUCLEOTIDE SEQUENCE [LARGE SCALE GENOMIC DNA]</scope>
    <source>
        <strain evidence="8 9">CE91-St30</strain>
    </source>
</reference>
<dbReference type="InterPro" id="IPR052049">
    <property type="entry name" value="Electron_transfer_protein"/>
</dbReference>
<evidence type="ECO:0000313" key="8">
    <source>
        <dbReference type="EMBL" id="BDE95421.1"/>
    </source>
</evidence>
<protein>
    <submittedName>
        <fullName evidence="8">Oxidoreductase</fullName>
    </submittedName>
</protein>
<keyword evidence="9" id="KW-1185">Reference proteome</keyword>
<evidence type="ECO:0000256" key="7">
    <source>
        <dbReference type="SAM" id="Phobius"/>
    </source>
</evidence>
<evidence type="ECO:0000256" key="2">
    <source>
        <dbReference type="ARBA" id="ARBA00008929"/>
    </source>
</evidence>
<comment type="similarity">
    <text evidence="2">Belongs to the NrfD family.</text>
</comment>
<dbReference type="InterPro" id="IPR005614">
    <property type="entry name" value="NrfD-like"/>
</dbReference>
<dbReference type="Proteomes" id="UP001320544">
    <property type="component" value="Chromosome"/>
</dbReference>
<evidence type="ECO:0000256" key="1">
    <source>
        <dbReference type="ARBA" id="ARBA00004651"/>
    </source>
</evidence>
<keyword evidence="4 7" id="KW-0812">Transmembrane</keyword>